<dbReference type="Proteomes" id="UP000823634">
    <property type="component" value="Unassembled WGS sequence"/>
</dbReference>
<protein>
    <submittedName>
        <fullName evidence="3">YccF domain-containing protein</fullName>
    </submittedName>
</protein>
<keyword evidence="1" id="KW-0812">Transmembrane</keyword>
<organism evidence="3 4">
    <name type="scientific">Candidatus Alloenteromonas pullistercoris</name>
    <dbReference type="NCBI Taxonomy" id="2840785"/>
    <lineage>
        <taxon>Bacteria</taxon>
        <taxon>Bacillati</taxon>
        <taxon>Bacillota</taxon>
        <taxon>Bacillota incertae sedis</taxon>
        <taxon>Candidatus Alloenteromonas</taxon>
    </lineage>
</organism>
<dbReference type="PANTHER" id="PTHR42903">
    <property type="entry name" value="INNER MEMBRANE PROTEIN YCCF"/>
    <property type="match status" value="1"/>
</dbReference>
<dbReference type="GO" id="GO:0005886">
    <property type="term" value="C:plasma membrane"/>
    <property type="evidence" value="ECO:0007669"/>
    <property type="project" value="TreeGrafter"/>
</dbReference>
<feature type="domain" description="Inner membrane component" evidence="2">
    <location>
        <begin position="67"/>
        <end position="116"/>
    </location>
</feature>
<evidence type="ECO:0000256" key="1">
    <source>
        <dbReference type="SAM" id="Phobius"/>
    </source>
</evidence>
<evidence type="ECO:0000313" key="3">
    <source>
        <dbReference type="EMBL" id="MBO8426569.1"/>
    </source>
</evidence>
<accession>A0A9D9DK09</accession>
<gene>
    <name evidence="3" type="ORF">IAC61_04520</name>
</gene>
<proteinExistence type="predicted"/>
<keyword evidence="1" id="KW-0472">Membrane</keyword>
<dbReference type="InterPro" id="IPR005185">
    <property type="entry name" value="YccF"/>
</dbReference>
<feature type="transmembrane region" description="Helical" evidence="1">
    <location>
        <begin position="6"/>
        <end position="23"/>
    </location>
</feature>
<dbReference type="AlphaFoldDB" id="A0A9D9DK09"/>
<feature type="domain" description="Inner membrane component" evidence="2">
    <location>
        <begin position="4"/>
        <end position="54"/>
    </location>
</feature>
<reference evidence="3" key="1">
    <citation type="submission" date="2020-10" db="EMBL/GenBank/DDBJ databases">
        <authorList>
            <person name="Gilroy R."/>
        </authorList>
    </citation>
    <scope>NUCLEOTIDE SEQUENCE</scope>
    <source>
        <strain evidence="3">17113</strain>
    </source>
</reference>
<keyword evidence="1" id="KW-1133">Transmembrane helix</keyword>
<dbReference type="Pfam" id="PF03733">
    <property type="entry name" value="YccF"/>
    <property type="match status" value="2"/>
</dbReference>
<feature type="transmembrane region" description="Helical" evidence="1">
    <location>
        <begin position="30"/>
        <end position="50"/>
    </location>
</feature>
<name>A0A9D9DK09_9FIRM</name>
<dbReference type="InterPro" id="IPR052937">
    <property type="entry name" value="Inner_membrane_protein"/>
</dbReference>
<evidence type="ECO:0000313" key="4">
    <source>
        <dbReference type="Proteomes" id="UP000823634"/>
    </source>
</evidence>
<reference evidence="3" key="2">
    <citation type="journal article" date="2021" name="PeerJ">
        <title>Extensive microbial diversity within the chicken gut microbiome revealed by metagenomics and culture.</title>
        <authorList>
            <person name="Gilroy R."/>
            <person name="Ravi A."/>
            <person name="Getino M."/>
            <person name="Pursley I."/>
            <person name="Horton D.L."/>
            <person name="Alikhan N.F."/>
            <person name="Baker D."/>
            <person name="Gharbi K."/>
            <person name="Hall N."/>
            <person name="Watson M."/>
            <person name="Adriaenssens E.M."/>
            <person name="Foster-Nyarko E."/>
            <person name="Jarju S."/>
            <person name="Secka A."/>
            <person name="Antonio M."/>
            <person name="Oren A."/>
            <person name="Chaudhuri R.R."/>
            <person name="La Ragione R."/>
            <person name="Hildebrand F."/>
            <person name="Pallen M.J."/>
        </authorList>
    </citation>
    <scope>NUCLEOTIDE SEQUENCE</scope>
    <source>
        <strain evidence="3">17113</strain>
    </source>
</reference>
<dbReference type="EMBL" id="JADINA010000029">
    <property type="protein sequence ID" value="MBO8426569.1"/>
    <property type="molecule type" value="Genomic_DNA"/>
</dbReference>
<comment type="caution">
    <text evidence="3">The sequence shown here is derived from an EMBL/GenBank/DDBJ whole genome shotgun (WGS) entry which is preliminary data.</text>
</comment>
<feature type="transmembrane region" description="Helical" evidence="1">
    <location>
        <begin position="70"/>
        <end position="98"/>
    </location>
</feature>
<dbReference type="PANTHER" id="PTHR42903:SF1">
    <property type="entry name" value="INNER MEMBRANE PROTEIN YCCF"/>
    <property type="match status" value="1"/>
</dbReference>
<evidence type="ECO:0000259" key="2">
    <source>
        <dbReference type="Pfam" id="PF03733"/>
    </source>
</evidence>
<dbReference type="NCBIfam" id="NF008740">
    <property type="entry name" value="PRK11770.1-2"/>
    <property type="match status" value="1"/>
</dbReference>
<sequence>MKTLGNIIWVVFGGFFSAIALFLEGLCWCITIIGIPVGVKLFQLAGFVIWPFGKSVVATKPSGFKTVLNVIWAVLFGWINALAFLIVGLLYCITIIGIPFGRQYFKMAHFVLLPLGNSFQK</sequence>